<evidence type="ECO:0000313" key="3">
    <source>
        <dbReference type="Proteomes" id="UP000245423"/>
    </source>
</evidence>
<dbReference type="HOGENOM" id="CLU_099453_1_0_9"/>
<dbReference type="AlphaFoldDB" id="M1ZI98"/>
<dbReference type="EMBL" id="LT669839">
    <property type="protein sequence ID" value="SHD78105.1"/>
    <property type="molecule type" value="Genomic_DNA"/>
</dbReference>
<dbReference type="Gene3D" id="3.40.630.30">
    <property type="match status" value="1"/>
</dbReference>
<protein>
    <recommendedName>
        <fullName evidence="1">N-acetyltransferase domain-containing protein</fullName>
    </recommendedName>
</protein>
<dbReference type="PROSITE" id="PS51186">
    <property type="entry name" value="GNAT"/>
    <property type="match status" value="1"/>
</dbReference>
<feature type="domain" description="N-acetyltransferase" evidence="1">
    <location>
        <begin position="39"/>
        <end position="201"/>
    </location>
</feature>
<gene>
    <name evidence="2" type="ORF">CUESP1_2772</name>
</gene>
<dbReference type="SUPFAM" id="SSF55729">
    <property type="entry name" value="Acyl-CoA N-acyltransferases (Nat)"/>
    <property type="match status" value="1"/>
</dbReference>
<dbReference type="Pfam" id="PF00583">
    <property type="entry name" value="Acetyltransf_1"/>
    <property type="match status" value="1"/>
</dbReference>
<reference evidence="2 3" key="1">
    <citation type="submission" date="2016-11" db="EMBL/GenBank/DDBJ databases">
        <authorList>
            <person name="Manzoor S."/>
        </authorList>
    </citation>
    <scope>NUCLEOTIDE SEQUENCE [LARGE SCALE GENOMIC DNA]</scope>
    <source>
        <strain evidence="2">Clostridium ultunense strain Esp</strain>
    </source>
</reference>
<accession>M1ZI98</accession>
<evidence type="ECO:0000313" key="2">
    <source>
        <dbReference type="EMBL" id="SHD78105.1"/>
    </source>
</evidence>
<sequence length="204" mass="23949">MLTEMIKEYVEEELERYISVLEIVNDYGVGKLKYIENKFILKTITEDLLKNVLNIYDTNGEYFKISMNGKPSIESVIEDKNDMPPGSNLLNKNYKLISMNGQDIGIIDYIMNYPDEDAVYIGLFMINGDFHRQGYGRAFIEGFIANMREKGYRRIRLGVLKQNKNGFEFWARMGFKVVKEMISTIHPERNWEIMVMEKAIKIRK</sequence>
<organism evidence="2 3">
    <name type="scientific">[Clostridium] ultunense Esp</name>
    <dbReference type="NCBI Taxonomy" id="1288971"/>
    <lineage>
        <taxon>Bacteria</taxon>
        <taxon>Bacillati</taxon>
        <taxon>Bacillota</taxon>
        <taxon>Tissierellia</taxon>
        <taxon>Tissierellales</taxon>
        <taxon>Tepidimicrobiaceae</taxon>
        <taxon>Schnuerera</taxon>
    </lineage>
</organism>
<proteinExistence type="predicted"/>
<keyword evidence="3" id="KW-1185">Reference proteome</keyword>
<dbReference type="GO" id="GO:0016747">
    <property type="term" value="F:acyltransferase activity, transferring groups other than amino-acyl groups"/>
    <property type="evidence" value="ECO:0007669"/>
    <property type="project" value="InterPro"/>
</dbReference>
<dbReference type="InterPro" id="IPR000182">
    <property type="entry name" value="GNAT_dom"/>
</dbReference>
<dbReference type="InterPro" id="IPR016181">
    <property type="entry name" value="Acyl_CoA_acyltransferase"/>
</dbReference>
<name>M1ZI98_9FIRM</name>
<dbReference type="Proteomes" id="UP000245423">
    <property type="component" value="Chromosome 1"/>
</dbReference>
<dbReference type="CDD" id="cd04301">
    <property type="entry name" value="NAT_SF"/>
    <property type="match status" value="1"/>
</dbReference>
<evidence type="ECO:0000259" key="1">
    <source>
        <dbReference type="PROSITE" id="PS51186"/>
    </source>
</evidence>